<feature type="transmembrane region" description="Helical" evidence="1">
    <location>
        <begin position="218"/>
        <end position="238"/>
    </location>
</feature>
<feature type="transmembrane region" description="Helical" evidence="1">
    <location>
        <begin position="283"/>
        <end position="302"/>
    </location>
</feature>
<dbReference type="EMBL" id="CP009508">
    <property type="protein sequence ID" value="AKB38028.1"/>
    <property type="molecule type" value="Genomic_DNA"/>
</dbReference>
<evidence type="ECO:0008006" key="4">
    <source>
        <dbReference type="Google" id="ProtNLM"/>
    </source>
</evidence>
<dbReference type="HOGENOM" id="CLU_526416_0_0_2"/>
<organism evidence="2 3">
    <name type="scientific">Methanosarcina siciliae C2J</name>
    <dbReference type="NCBI Taxonomy" id="1434118"/>
    <lineage>
        <taxon>Archaea</taxon>
        <taxon>Methanobacteriati</taxon>
        <taxon>Methanobacteriota</taxon>
        <taxon>Stenosarchaea group</taxon>
        <taxon>Methanomicrobia</taxon>
        <taxon>Methanosarcinales</taxon>
        <taxon>Methanosarcinaceae</taxon>
        <taxon>Methanosarcina</taxon>
    </lineage>
</organism>
<accession>A0A0E3PT09</accession>
<sequence length="515" mass="59801">MNFSNRKNFTLLLLLIVLNIILRLQAVNYEIGIDSFLMHIMINSLTEFGYAKWILHPLSLAGLYPYSYSSSVLFFLSGIQQVAGLEMNTVIFIYTIFLAVFSVFATYLMAGTLIDDDFFKHIVTIIFSTIPAMVTYTTYTIGTRPLLIVLVPFLMYLLLNKGNHIKQIILIFLLIPFLFITHHLFYFLLPMLVIYILSKICSKLAIYEYLVQNASKKYSYLIPILIPIVLFMVFYSIPVIFKKFLEEGSRYQFPIISYIRYVGPSIIYSIGGLVYLTLKQNKVFNEWILLLSTLSLASFIYVPTYMKWFIPLFLVPLAGIGIINILKAQNKKYTVILLTIILIVPIIYTGYFQYISKYEENEYYGRYIDGTTYNTGVWMKEFTSGNAISNNEVFSYRIFAISDTTHFLIPYTTIDAIYDFVDTNVSSFKRYPLSSDKFWFDGYEGPDFGENLWYSLHELERSPEELEIEYIVEYVKANGNVVWNHASFPSKIIERGHSESLIYDVGTIKIWNISY</sequence>
<keyword evidence="1" id="KW-0472">Membrane</keyword>
<evidence type="ECO:0000313" key="3">
    <source>
        <dbReference type="Proteomes" id="UP000033123"/>
    </source>
</evidence>
<name>A0A0E3PT09_9EURY</name>
<dbReference type="KEGG" id="msj:MSSAC_3438"/>
<reference evidence="2 3" key="1">
    <citation type="submission" date="2014-07" db="EMBL/GenBank/DDBJ databases">
        <title>Methanogenic archaea and the global carbon cycle.</title>
        <authorList>
            <person name="Henriksen J.R."/>
            <person name="Luke J."/>
            <person name="Reinhart S."/>
            <person name="Benedict M.N."/>
            <person name="Youngblut N.D."/>
            <person name="Metcalf M.E."/>
            <person name="Whitaker R.J."/>
            <person name="Metcalf W.W."/>
        </authorList>
    </citation>
    <scope>NUCLEOTIDE SEQUENCE [LARGE SCALE GENOMIC DNA]</scope>
    <source>
        <strain evidence="2 3">C2J</strain>
    </source>
</reference>
<feature type="transmembrane region" description="Helical" evidence="1">
    <location>
        <begin position="333"/>
        <end position="354"/>
    </location>
</feature>
<keyword evidence="1" id="KW-0812">Transmembrane</keyword>
<feature type="transmembrane region" description="Helical" evidence="1">
    <location>
        <begin position="168"/>
        <end position="197"/>
    </location>
</feature>
<feature type="transmembrane region" description="Helical" evidence="1">
    <location>
        <begin position="308"/>
        <end position="326"/>
    </location>
</feature>
<gene>
    <name evidence="2" type="ORF">MSSAC_3438</name>
</gene>
<proteinExistence type="predicted"/>
<dbReference type="AlphaFoldDB" id="A0A0E3PT09"/>
<feature type="transmembrane region" description="Helical" evidence="1">
    <location>
        <begin position="88"/>
        <end position="110"/>
    </location>
</feature>
<feature type="transmembrane region" description="Helical" evidence="1">
    <location>
        <begin position="50"/>
        <end position="76"/>
    </location>
</feature>
<feature type="transmembrane region" description="Helical" evidence="1">
    <location>
        <begin position="258"/>
        <end position="276"/>
    </location>
</feature>
<protein>
    <recommendedName>
        <fullName evidence="4">Glycosyltransferase RgtA/B/C/D-like domain-containing protein</fullName>
    </recommendedName>
</protein>
<feature type="transmembrane region" description="Helical" evidence="1">
    <location>
        <begin position="146"/>
        <end position="162"/>
    </location>
</feature>
<dbReference type="Proteomes" id="UP000033123">
    <property type="component" value="Chromosome"/>
</dbReference>
<keyword evidence="1" id="KW-1133">Transmembrane helix</keyword>
<evidence type="ECO:0000256" key="1">
    <source>
        <dbReference type="SAM" id="Phobius"/>
    </source>
</evidence>
<feature type="transmembrane region" description="Helical" evidence="1">
    <location>
        <begin position="122"/>
        <end position="139"/>
    </location>
</feature>
<evidence type="ECO:0000313" key="2">
    <source>
        <dbReference type="EMBL" id="AKB38028.1"/>
    </source>
</evidence>
<dbReference type="PATRIC" id="fig|1434118.4.peg.4431"/>